<evidence type="ECO:0000313" key="2">
    <source>
        <dbReference type="EMBL" id="OAT01743.1"/>
    </source>
</evidence>
<gene>
    <name evidence="2" type="ORF">BDCG_17220</name>
</gene>
<protein>
    <submittedName>
        <fullName evidence="2">Uncharacterized protein</fullName>
    </submittedName>
</protein>
<keyword evidence="3" id="KW-1185">Reference proteome</keyword>
<name>A0ABX2VY69_AJEDR</name>
<reference evidence="3" key="1">
    <citation type="journal article" date="2015" name="PLoS Genet.">
        <title>The dynamic genome and transcriptome of the human fungal pathogen Blastomyces and close relative Emmonsia.</title>
        <authorList>
            <person name="Munoz J.F."/>
            <person name="Gauthier G.M."/>
            <person name="Desjardins C.A."/>
            <person name="Gallo J.E."/>
            <person name="Holder J."/>
            <person name="Sullivan T.D."/>
            <person name="Marty A.J."/>
            <person name="Carmen J.C."/>
            <person name="Chen Z."/>
            <person name="Ding L."/>
            <person name="Gujja S."/>
            <person name="Magrini V."/>
            <person name="Misas E."/>
            <person name="Mitreva M."/>
            <person name="Priest M."/>
            <person name="Saif S."/>
            <person name="Whiston E.A."/>
            <person name="Young S."/>
            <person name="Zeng Q."/>
            <person name="Goldman W.E."/>
            <person name="Mardis E.R."/>
            <person name="Taylor J.W."/>
            <person name="McEwen J.G."/>
            <person name="Clay O.K."/>
            <person name="Klein B.S."/>
            <person name="Cuomo C.A."/>
        </authorList>
    </citation>
    <scope>NUCLEOTIDE SEQUENCE [LARGE SCALE GENOMIC DNA]</scope>
    <source>
        <strain evidence="3">ER-3 / ATCC MYA-2586</strain>
    </source>
</reference>
<dbReference type="EMBL" id="EQ999978">
    <property type="protein sequence ID" value="OAT01743.1"/>
    <property type="molecule type" value="Genomic_DNA"/>
</dbReference>
<dbReference type="Proteomes" id="UP000002039">
    <property type="component" value="Unassembled WGS sequence"/>
</dbReference>
<evidence type="ECO:0000256" key="1">
    <source>
        <dbReference type="SAM" id="MobiDB-lite"/>
    </source>
</evidence>
<accession>A0ABX2VY69</accession>
<proteinExistence type="predicted"/>
<sequence length="191" mass="20753">MSSLPTPQSGRKKTLRFHSRTQAAQQAPIDEESDEGDITQYAEATEGAMESSASQDADTHHESDDGTPSPSATRTALTGARPAGSSMPRMGQDGMISMSLDDLMAFCDRMSTRREVTPAVDDFKSQIREYQKDVQKAMDTKAVTMFDGTNYQAWRTGILADAEVVSGSDILMKNQCVCPDDISQDALSAEK</sequence>
<dbReference type="RefSeq" id="XP_045281470.1">
    <property type="nucleotide sequence ID" value="XM_045426365.1"/>
</dbReference>
<feature type="region of interest" description="Disordered" evidence="1">
    <location>
        <begin position="1"/>
        <end position="94"/>
    </location>
</feature>
<feature type="compositionally biased region" description="Basic residues" evidence="1">
    <location>
        <begin position="10"/>
        <end position="19"/>
    </location>
</feature>
<organism evidence="2 3">
    <name type="scientific">Ajellomyces dermatitidis (strain ER-3 / ATCC MYA-2586)</name>
    <name type="common">Blastomyces dermatitidis</name>
    <dbReference type="NCBI Taxonomy" id="559297"/>
    <lineage>
        <taxon>Eukaryota</taxon>
        <taxon>Fungi</taxon>
        <taxon>Dikarya</taxon>
        <taxon>Ascomycota</taxon>
        <taxon>Pezizomycotina</taxon>
        <taxon>Eurotiomycetes</taxon>
        <taxon>Eurotiomycetidae</taxon>
        <taxon>Onygenales</taxon>
        <taxon>Ajellomycetaceae</taxon>
        <taxon>Blastomyces</taxon>
    </lineage>
</organism>
<feature type="compositionally biased region" description="Polar residues" evidence="1">
    <location>
        <begin position="66"/>
        <end position="76"/>
    </location>
</feature>
<evidence type="ECO:0000313" key="3">
    <source>
        <dbReference type="Proteomes" id="UP000002039"/>
    </source>
</evidence>
<dbReference type="GeneID" id="69032112"/>